<evidence type="ECO:0000313" key="2">
    <source>
        <dbReference type="EMBL" id="VDK36975.1"/>
    </source>
</evidence>
<evidence type="ECO:0000313" key="3">
    <source>
        <dbReference type="Proteomes" id="UP000281553"/>
    </source>
</evidence>
<dbReference type="AlphaFoldDB" id="A0A3P6QA58"/>
<comment type="similarity">
    <text evidence="1">Belongs to the dynein light chain family.</text>
</comment>
<reference evidence="2 3" key="1">
    <citation type="submission" date="2018-11" db="EMBL/GenBank/DDBJ databases">
        <authorList>
            <consortium name="Pathogen Informatics"/>
        </authorList>
    </citation>
    <scope>NUCLEOTIDE SEQUENCE [LARGE SCALE GENOMIC DNA]</scope>
</reference>
<keyword evidence="1" id="KW-0206">Cytoskeleton</keyword>
<dbReference type="GO" id="GO:0045505">
    <property type="term" value="F:dynein intermediate chain binding"/>
    <property type="evidence" value="ECO:0007669"/>
    <property type="project" value="TreeGrafter"/>
</dbReference>
<dbReference type="Pfam" id="PF01221">
    <property type="entry name" value="Dynein_light"/>
    <property type="match status" value="1"/>
</dbReference>
<protein>
    <recommendedName>
        <fullName evidence="1">Dynein light chain</fullName>
    </recommendedName>
</protein>
<organism evidence="2 3">
    <name type="scientific">Dibothriocephalus latus</name>
    <name type="common">Fish tapeworm</name>
    <name type="synonym">Diphyllobothrium latum</name>
    <dbReference type="NCBI Taxonomy" id="60516"/>
    <lineage>
        <taxon>Eukaryota</taxon>
        <taxon>Metazoa</taxon>
        <taxon>Spiralia</taxon>
        <taxon>Lophotrochozoa</taxon>
        <taxon>Platyhelminthes</taxon>
        <taxon>Cestoda</taxon>
        <taxon>Eucestoda</taxon>
        <taxon>Diphyllobothriidea</taxon>
        <taxon>Diphyllobothriidae</taxon>
        <taxon>Dibothriocephalus</taxon>
    </lineage>
</organism>
<proteinExistence type="inferred from homology"/>
<dbReference type="InterPro" id="IPR001372">
    <property type="entry name" value="Dynein_light_chain_typ-1/2"/>
</dbReference>
<evidence type="ECO:0000256" key="1">
    <source>
        <dbReference type="RuleBase" id="RU365010"/>
    </source>
</evidence>
<dbReference type="GO" id="GO:0005874">
    <property type="term" value="C:microtubule"/>
    <property type="evidence" value="ECO:0007669"/>
    <property type="project" value="UniProtKB-KW"/>
</dbReference>
<keyword evidence="1" id="KW-0493">Microtubule</keyword>
<sequence length="95" mass="10667">MNIPPSTIHGDIEVEKADLPSAERDIALEKLHRLLNKYVTEKDIAQKLRKRMEKTVGGNWSAIVGDSFGCQLSHIEHGFLQARVGKKEVIVYRAA</sequence>
<dbReference type="PANTHER" id="PTHR11886">
    <property type="entry name" value="DYNEIN LIGHT CHAIN"/>
    <property type="match status" value="1"/>
</dbReference>
<accession>A0A3P6QA58</accession>
<dbReference type="Gene3D" id="3.30.740.10">
    <property type="entry name" value="Protein Inhibitor Of Neuronal Nitric Oxide Synthase"/>
    <property type="match status" value="1"/>
</dbReference>
<dbReference type="GO" id="GO:0007017">
    <property type="term" value="P:microtubule-based process"/>
    <property type="evidence" value="ECO:0007669"/>
    <property type="project" value="InterPro"/>
</dbReference>
<dbReference type="InterPro" id="IPR037177">
    <property type="entry name" value="DLC_sf"/>
</dbReference>
<dbReference type="PANTHER" id="PTHR11886:SF35">
    <property type="entry name" value="DYNEIN LIGHT CHAIN"/>
    <property type="match status" value="1"/>
</dbReference>
<dbReference type="Proteomes" id="UP000281553">
    <property type="component" value="Unassembled WGS sequence"/>
</dbReference>
<dbReference type="SMART" id="SM01375">
    <property type="entry name" value="Dynein_light"/>
    <property type="match status" value="1"/>
</dbReference>
<dbReference type="GO" id="GO:0005868">
    <property type="term" value="C:cytoplasmic dynein complex"/>
    <property type="evidence" value="ECO:0007669"/>
    <property type="project" value="TreeGrafter"/>
</dbReference>
<dbReference type="SUPFAM" id="SSF54648">
    <property type="entry name" value="DLC"/>
    <property type="match status" value="1"/>
</dbReference>
<name>A0A3P6QA58_DIBLA</name>
<keyword evidence="1" id="KW-0963">Cytoplasm</keyword>
<keyword evidence="3" id="KW-1185">Reference proteome</keyword>
<keyword evidence="1" id="KW-0243">Dynein</keyword>
<dbReference type="CDD" id="cd21450">
    <property type="entry name" value="DLC-like_DYNLL1-like"/>
    <property type="match status" value="1"/>
</dbReference>
<dbReference type="EMBL" id="UYRU01004121">
    <property type="protein sequence ID" value="VDK36975.1"/>
    <property type="molecule type" value="Genomic_DNA"/>
</dbReference>
<keyword evidence="1" id="KW-0505">Motor protein</keyword>
<comment type="subcellular location">
    <subcellularLocation>
        <location evidence="1">Cytoplasm</location>
        <location evidence="1">Cytoskeleton</location>
    </subcellularLocation>
</comment>
<dbReference type="OrthoDB" id="10033309at2759"/>
<gene>
    <name evidence="2" type="ORF">DILT_LOCUS824</name>
</gene>